<dbReference type="EMBL" id="NIBS01000023">
    <property type="protein sequence ID" value="PHM24773.1"/>
    <property type="molecule type" value="Genomic_DNA"/>
</dbReference>
<reference evidence="1 2" key="1">
    <citation type="journal article" date="2017" name="Nat. Microbiol.">
        <title>Natural product diversity associated with the nematode symbionts Photorhabdus and Xenorhabdus.</title>
        <authorList>
            <person name="Tobias N.J."/>
            <person name="Wolff H."/>
            <person name="Djahanschiri B."/>
            <person name="Grundmann F."/>
            <person name="Kronenwerth M."/>
            <person name="Shi Y.M."/>
            <person name="Simonyi S."/>
            <person name="Grun P."/>
            <person name="Shapiro-Ilan D."/>
            <person name="Pidot S.J."/>
            <person name="Stinear T.P."/>
            <person name="Ebersberger I."/>
            <person name="Bode H.B."/>
        </authorList>
    </citation>
    <scope>NUCLEOTIDE SEQUENCE [LARGE SCALE GENOMIC DNA]</scope>
    <source>
        <strain evidence="1 2">DSM 16342</strain>
    </source>
</reference>
<name>A0A2D0ISD5_XENBU</name>
<evidence type="ECO:0000313" key="1">
    <source>
        <dbReference type="EMBL" id="PHM24773.1"/>
    </source>
</evidence>
<accession>A0A2D0ISD5</accession>
<proteinExistence type="predicted"/>
<dbReference type="RefSeq" id="WP_099136966.1">
    <property type="nucleotide sequence ID" value="NZ_CAWNNJ010000090.1"/>
</dbReference>
<protein>
    <submittedName>
        <fullName evidence="1">Uncharacterized protein</fullName>
    </submittedName>
</protein>
<dbReference type="OrthoDB" id="6015145at2"/>
<evidence type="ECO:0000313" key="2">
    <source>
        <dbReference type="Proteomes" id="UP000225833"/>
    </source>
</evidence>
<gene>
    <name evidence="1" type="ORF">Xbud_03228</name>
</gene>
<dbReference type="Proteomes" id="UP000225833">
    <property type="component" value="Unassembled WGS sequence"/>
</dbReference>
<dbReference type="AlphaFoldDB" id="A0A2D0ISD5"/>
<comment type="caution">
    <text evidence="1">The sequence shown here is derived from an EMBL/GenBank/DDBJ whole genome shotgun (WGS) entry which is preliminary data.</text>
</comment>
<sequence length="321" mass="37466">MIKITLLTFSGRENYQWFFDGTDIKPLLNFMRDKRKGINFGISERKLGFSGFFVEIEDSAQGSARQYGLINSFHVCDGIAEDLQDSKELGLVLLEKFTQDNPLKKHIKQEIHDLRSDNSDTSLSTEQEDEQEYKETEFNRIHEPSWHMSVKFTDPLSGRVYDIDAARYNQGFWNDPTRIALNNCYAYACNYASNDYPQPGSYGGKPITFPYTKRYLQAVIDGAIADGLVKLDELTDAQYHPNYVIALYTMPDNSYNWDYHWYRLVLDQYRTQMWAHKLGRERVRKTDNQRKIIRDPNKADRGKYTVFGGYFVVNNRVKIKA</sequence>
<organism evidence="1 2">
    <name type="scientific">Xenorhabdus budapestensis</name>
    <dbReference type="NCBI Taxonomy" id="290110"/>
    <lineage>
        <taxon>Bacteria</taxon>
        <taxon>Pseudomonadati</taxon>
        <taxon>Pseudomonadota</taxon>
        <taxon>Gammaproteobacteria</taxon>
        <taxon>Enterobacterales</taxon>
        <taxon>Morganellaceae</taxon>
        <taxon>Xenorhabdus</taxon>
    </lineage>
</organism>